<dbReference type="Proteomes" id="UP000198598">
    <property type="component" value="Unassembled WGS sequence"/>
</dbReference>
<keyword evidence="1" id="KW-0732">Signal</keyword>
<protein>
    <submittedName>
        <fullName evidence="2">Uncharacterized protein</fullName>
    </submittedName>
</protein>
<dbReference type="AlphaFoldDB" id="A0A1I1VE85"/>
<gene>
    <name evidence="2" type="ORF">SAMN05216167_107146</name>
</gene>
<dbReference type="EMBL" id="FOLQ01000007">
    <property type="protein sequence ID" value="SFD81244.1"/>
    <property type="molecule type" value="Genomic_DNA"/>
</dbReference>
<feature type="signal peptide" evidence="1">
    <location>
        <begin position="1"/>
        <end position="20"/>
    </location>
</feature>
<dbReference type="RefSeq" id="WP_093829038.1">
    <property type="nucleotide sequence ID" value="NZ_FOLQ01000007.1"/>
</dbReference>
<evidence type="ECO:0000313" key="3">
    <source>
        <dbReference type="Proteomes" id="UP000198598"/>
    </source>
</evidence>
<accession>A0A1I1VE85</accession>
<evidence type="ECO:0000256" key="1">
    <source>
        <dbReference type="SAM" id="SignalP"/>
    </source>
</evidence>
<sequence>MKLQLMIWPLVVLSALSLLTTTLPTINTFAPGSTTEPDSVFNANPLLLNNKAFDFAAFSMASKGTLTVVSSNPETTQTEKIPFRIYLRRNGNVVDNSISNTSQSALGIDVAPVLAMAKPGDDLVIEPVRTSDSRAKRSIKLKPFFNSNLLFPFFGKKGDGC</sequence>
<name>A0A1I1VE85_9BACT</name>
<reference evidence="2 3" key="1">
    <citation type="submission" date="2016-10" db="EMBL/GenBank/DDBJ databases">
        <authorList>
            <person name="de Groot N.N."/>
        </authorList>
    </citation>
    <scope>NUCLEOTIDE SEQUENCE [LARGE SCALE GENOMIC DNA]</scope>
    <source>
        <strain evidence="2 3">DSM 26130</strain>
    </source>
</reference>
<keyword evidence="3" id="KW-1185">Reference proteome</keyword>
<organism evidence="2 3">
    <name type="scientific">Spirosoma endophyticum</name>
    <dbReference type="NCBI Taxonomy" id="662367"/>
    <lineage>
        <taxon>Bacteria</taxon>
        <taxon>Pseudomonadati</taxon>
        <taxon>Bacteroidota</taxon>
        <taxon>Cytophagia</taxon>
        <taxon>Cytophagales</taxon>
        <taxon>Cytophagaceae</taxon>
        <taxon>Spirosoma</taxon>
    </lineage>
</organism>
<evidence type="ECO:0000313" key="2">
    <source>
        <dbReference type="EMBL" id="SFD81244.1"/>
    </source>
</evidence>
<proteinExistence type="predicted"/>
<dbReference type="STRING" id="662367.SAMN05216167_107146"/>
<feature type="chain" id="PRO_5011681219" evidence="1">
    <location>
        <begin position="21"/>
        <end position="161"/>
    </location>
</feature>
<dbReference type="OrthoDB" id="953615at2"/>